<dbReference type="PANTHER" id="PTHR32266:SF12">
    <property type="entry name" value="NICOTIANAMINE SYNTHASE 3"/>
    <property type="match status" value="1"/>
</dbReference>
<dbReference type="CDD" id="cd02440">
    <property type="entry name" value="AdoMet_MTases"/>
    <property type="match status" value="1"/>
</dbReference>
<accession>A0A0G1UWI3</accession>
<dbReference type="InterPro" id="IPR004298">
    <property type="entry name" value="Nicotian_synth"/>
</dbReference>
<reference evidence="3 4" key="1">
    <citation type="journal article" date="2015" name="Nature">
        <title>rRNA introns, odd ribosomes, and small enigmatic genomes across a large radiation of phyla.</title>
        <authorList>
            <person name="Brown C.T."/>
            <person name="Hug L.A."/>
            <person name="Thomas B.C."/>
            <person name="Sharon I."/>
            <person name="Castelle C.J."/>
            <person name="Singh A."/>
            <person name="Wilkins M.J."/>
            <person name="Williams K.H."/>
            <person name="Banfield J.F."/>
        </authorList>
    </citation>
    <scope>NUCLEOTIDE SEQUENCE [LARGE SCALE GENOMIC DNA]</scope>
</reference>
<dbReference type="GO" id="GO:0030410">
    <property type="term" value="F:nicotianamine synthase activity"/>
    <property type="evidence" value="ECO:0007669"/>
    <property type="project" value="InterPro"/>
</dbReference>
<dbReference type="EMBL" id="LCNT01000001">
    <property type="protein sequence ID" value="KKU62070.1"/>
    <property type="molecule type" value="Genomic_DNA"/>
</dbReference>
<evidence type="ECO:0000256" key="2">
    <source>
        <dbReference type="ARBA" id="ARBA00022691"/>
    </source>
</evidence>
<dbReference type="Proteomes" id="UP000033860">
    <property type="component" value="Unassembled WGS sequence"/>
</dbReference>
<dbReference type="Pfam" id="PF03059">
    <property type="entry name" value="NAS"/>
    <property type="match status" value="1"/>
</dbReference>
<comment type="caution">
    <text evidence="3">The sequence shown here is derived from an EMBL/GenBank/DDBJ whole genome shotgun (WGS) entry which is preliminary data.</text>
</comment>
<evidence type="ECO:0000313" key="3">
    <source>
        <dbReference type="EMBL" id="KKU62070.1"/>
    </source>
</evidence>
<dbReference type="InterPro" id="IPR029063">
    <property type="entry name" value="SAM-dependent_MTases_sf"/>
</dbReference>
<evidence type="ECO:0000256" key="1">
    <source>
        <dbReference type="ARBA" id="ARBA00022679"/>
    </source>
</evidence>
<dbReference type="SUPFAM" id="SSF53335">
    <property type="entry name" value="S-adenosyl-L-methionine-dependent methyltransferases"/>
    <property type="match status" value="1"/>
</dbReference>
<evidence type="ECO:0000313" key="4">
    <source>
        <dbReference type="Proteomes" id="UP000033860"/>
    </source>
</evidence>
<dbReference type="Gene3D" id="3.40.50.150">
    <property type="entry name" value="Vaccinia Virus protein VP39"/>
    <property type="match status" value="1"/>
</dbReference>
<keyword evidence="1" id="KW-0808">Transferase</keyword>
<protein>
    <submittedName>
        <fullName evidence="3">Nicotianamine synthase</fullName>
    </submittedName>
</protein>
<sequence>MFENRFLPIAAMLVNNHSLSVDIINKPKFVDSIKNLEELVLDRRFDAIATEVFSRKNYQSMAEKIRSIDTLYEIFLETKAVLDLLENKQELKNNFHLMRDYQTAKMEGEMGSFDRHSKVAFVGSGPFPSTAIAYHRTFGCQITGVDYNPEAVMLADKMLNRLGLEGSIWSVSCAGEDFDYSGFSHVVLAGIAEPKEEILEQIYQTTNSNIRVVSRTTDGLRQFFYKPVKETGNFIQVDKVVDENNIFYSILLVPKN</sequence>
<proteinExistence type="predicted"/>
<dbReference type="AlphaFoldDB" id="A0A0G1UWI3"/>
<organism evidence="3 4">
    <name type="scientific">Candidatus Beckwithbacteria bacterium GW2011_GWB1_47_15</name>
    <dbReference type="NCBI Taxonomy" id="1618371"/>
    <lineage>
        <taxon>Bacteria</taxon>
        <taxon>Candidatus Beckwithiibacteriota</taxon>
    </lineage>
</organism>
<gene>
    <name evidence="3" type="ORF">UX85_C0001G0284</name>
</gene>
<name>A0A0G1UWI3_9BACT</name>
<keyword evidence="2" id="KW-0949">S-adenosyl-L-methionine</keyword>
<dbReference type="GO" id="GO:0030418">
    <property type="term" value="P:nicotianamine biosynthetic process"/>
    <property type="evidence" value="ECO:0007669"/>
    <property type="project" value="InterPro"/>
</dbReference>
<dbReference type="PANTHER" id="PTHR32266">
    <property type="entry name" value="NICOTIANAMINE SYNTHASE 3"/>
    <property type="match status" value="1"/>
</dbReference>